<keyword evidence="1" id="KW-0472">Membrane</keyword>
<name>A0AAV8W6I8_9CUCU</name>
<evidence type="ECO:0000313" key="3">
    <source>
        <dbReference type="Proteomes" id="UP001159042"/>
    </source>
</evidence>
<reference evidence="2 3" key="1">
    <citation type="journal article" date="2023" name="Insect Mol. Biol.">
        <title>Genome sequencing provides insights into the evolution of gene families encoding plant cell wall-degrading enzymes in longhorned beetles.</title>
        <authorList>
            <person name="Shin N.R."/>
            <person name="Okamura Y."/>
            <person name="Kirsch R."/>
            <person name="Pauchet Y."/>
        </authorList>
    </citation>
    <scope>NUCLEOTIDE SEQUENCE [LARGE SCALE GENOMIC DNA]</scope>
    <source>
        <strain evidence="2">EAD_L_NR</strain>
    </source>
</reference>
<feature type="transmembrane region" description="Helical" evidence="1">
    <location>
        <begin position="34"/>
        <end position="53"/>
    </location>
</feature>
<protein>
    <submittedName>
        <fullName evidence="2">Uncharacterized protein</fullName>
    </submittedName>
</protein>
<evidence type="ECO:0000313" key="2">
    <source>
        <dbReference type="EMBL" id="KAJ8922246.1"/>
    </source>
</evidence>
<dbReference type="EMBL" id="JANEYG010000007">
    <property type="protein sequence ID" value="KAJ8922246.1"/>
    <property type="molecule type" value="Genomic_DNA"/>
</dbReference>
<sequence>MVVLDVSKENFVEDTSLSIDNDSLQEERRRTGRYLAAGIVIFLVGLGLYHAVVYGSTRLSALLGASLIMFLYLLWLLYASQRKKKLLKTNELALQQHIEDVMTNSTKSSENLVHKVTPTPANRVGSSPKKNKTYHIPSSHPAFNRSYSIA</sequence>
<keyword evidence="1" id="KW-1133">Transmembrane helix</keyword>
<evidence type="ECO:0000256" key="1">
    <source>
        <dbReference type="SAM" id="Phobius"/>
    </source>
</evidence>
<proteinExistence type="predicted"/>
<gene>
    <name evidence="2" type="ORF">NQ315_004183</name>
</gene>
<feature type="transmembrane region" description="Helical" evidence="1">
    <location>
        <begin position="59"/>
        <end position="78"/>
    </location>
</feature>
<keyword evidence="1" id="KW-0812">Transmembrane</keyword>
<accession>A0AAV8W6I8</accession>
<comment type="caution">
    <text evidence="2">The sequence shown here is derived from an EMBL/GenBank/DDBJ whole genome shotgun (WGS) entry which is preliminary data.</text>
</comment>
<dbReference type="AlphaFoldDB" id="A0AAV8W6I8"/>
<dbReference type="Proteomes" id="UP001159042">
    <property type="component" value="Unassembled WGS sequence"/>
</dbReference>
<organism evidence="2 3">
    <name type="scientific">Exocentrus adspersus</name>
    <dbReference type="NCBI Taxonomy" id="1586481"/>
    <lineage>
        <taxon>Eukaryota</taxon>
        <taxon>Metazoa</taxon>
        <taxon>Ecdysozoa</taxon>
        <taxon>Arthropoda</taxon>
        <taxon>Hexapoda</taxon>
        <taxon>Insecta</taxon>
        <taxon>Pterygota</taxon>
        <taxon>Neoptera</taxon>
        <taxon>Endopterygota</taxon>
        <taxon>Coleoptera</taxon>
        <taxon>Polyphaga</taxon>
        <taxon>Cucujiformia</taxon>
        <taxon>Chrysomeloidea</taxon>
        <taxon>Cerambycidae</taxon>
        <taxon>Lamiinae</taxon>
        <taxon>Acanthocinini</taxon>
        <taxon>Exocentrus</taxon>
    </lineage>
</organism>
<keyword evidence="3" id="KW-1185">Reference proteome</keyword>